<dbReference type="AlphaFoldDB" id="A0AAX2LSZ3"/>
<sequence length="183" mass="20235">MELFFASDLHGSLPATERVLLAYQQSGADTLVLLGDILNHGPRNPIPEGYNPPAVAERLNAFADRIIAVRGNCDSEVDQMLLTFPMMADYAWVILESGQRLFLTHGHLYNQNKLPPLKEGDVLVHGHTHVPVAEKQPHNYLFNPGSVTFPRNGFAASFGRFRHGIIEVCSFDGDVIAQTDTRA</sequence>
<dbReference type="Pfam" id="PF12850">
    <property type="entry name" value="Metallophos_2"/>
    <property type="match status" value="1"/>
</dbReference>
<dbReference type="EC" id="3.1.4.-" evidence="4"/>
<accession>A0AAX2LSZ3</accession>
<reference evidence="6" key="2">
    <citation type="submission" date="2018-01" db="EMBL/GenBank/DDBJ databases">
        <title>FDA dAtabase for Regulatory Grade micrObial Sequences (FDA-ARGOS): Supporting development and validation of Infectious Disease Dx tests.</title>
        <authorList>
            <person name="Hoffmann M."/>
            <person name="Allard M."/>
            <person name="Evans P."/>
            <person name="Brown E."/>
            <person name="Tallon L."/>
            <person name="Sadzewicz L."/>
            <person name="Sengamalay N."/>
            <person name="Ott S."/>
            <person name="Godinez A."/>
            <person name="Nagaraj S."/>
            <person name="Vyas G."/>
            <person name="Aluvathingal J."/>
            <person name="Nadendla S."/>
            <person name="Geyer C."/>
            <person name="Sichtig H."/>
        </authorList>
    </citation>
    <scope>NUCLEOTIDE SEQUENCE</scope>
    <source>
        <strain evidence="6">ATCC 33809</strain>
    </source>
</reference>
<keyword evidence="2 4" id="KW-0479">Metal-binding</keyword>
<reference evidence="7 9" key="3">
    <citation type="submission" date="2018-06" db="EMBL/GenBank/DDBJ databases">
        <authorList>
            <consortium name="Pathogen Informatics"/>
            <person name="Doyle S."/>
        </authorList>
    </citation>
    <scope>NUCLEOTIDE SEQUENCE [LARGE SCALE GENOMIC DNA]</scope>
    <source>
        <strain evidence="7 9">NCTC11327</strain>
    </source>
</reference>
<dbReference type="KEGG" id="vfl:AL536_16275"/>
<feature type="domain" description="Calcineurin-like phosphoesterase" evidence="5">
    <location>
        <begin position="1"/>
        <end position="159"/>
    </location>
</feature>
<dbReference type="RefSeq" id="WP_020327973.1">
    <property type="nucleotide sequence ID" value="NZ_CABLBX010000011.1"/>
</dbReference>
<evidence type="ECO:0000256" key="3">
    <source>
        <dbReference type="ARBA" id="ARBA00022801"/>
    </source>
</evidence>
<dbReference type="PANTHER" id="PTHR11124">
    <property type="entry name" value="VACUOLAR SORTING PROTEIN VPS29"/>
    <property type="match status" value="1"/>
</dbReference>
<dbReference type="Gene3D" id="3.60.21.10">
    <property type="match status" value="1"/>
</dbReference>
<dbReference type="GO" id="GO:0016787">
    <property type="term" value="F:hydrolase activity"/>
    <property type="evidence" value="ECO:0007669"/>
    <property type="project" value="UniProtKB-UniRule"/>
</dbReference>
<dbReference type="EMBL" id="UHIP01000001">
    <property type="protein sequence ID" value="SUP26666.1"/>
    <property type="molecule type" value="Genomic_DNA"/>
</dbReference>
<comment type="similarity">
    <text evidence="1 4">Belongs to the metallophosphoesterase superfamily. YfcE family.</text>
</comment>
<dbReference type="InterPro" id="IPR024654">
    <property type="entry name" value="Calcineurin-like_PHP_lpxH"/>
</dbReference>
<dbReference type="InterPro" id="IPR000979">
    <property type="entry name" value="Phosphodiesterase_MJ0936/Vps29"/>
</dbReference>
<dbReference type="InterPro" id="IPR041802">
    <property type="entry name" value="MPP_YfcE"/>
</dbReference>
<evidence type="ECO:0000256" key="1">
    <source>
        <dbReference type="ARBA" id="ARBA00008950"/>
    </source>
</evidence>
<evidence type="ECO:0000256" key="4">
    <source>
        <dbReference type="RuleBase" id="RU362039"/>
    </source>
</evidence>
<protein>
    <recommendedName>
        <fullName evidence="4">Phosphoesterase</fullName>
        <ecNumber evidence="4">3.1.4.-</ecNumber>
    </recommendedName>
</protein>
<evidence type="ECO:0000313" key="7">
    <source>
        <dbReference type="EMBL" id="SUP26666.1"/>
    </source>
</evidence>
<proteinExistence type="inferred from homology"/>
<keyword evidence="8" id="KW-1185">Reference proteome</keyword>
<dbReference type="InterPro" id="IPR020935">
    <property type="entry name" value="PdiEstase_YfcE_CS"/>
</dbReference>
<dbReference type="Proteomes" id="UP000254626">
    <property type="component" value="Unassembled WGS sequence"/>
</dbReference>
<evidence type="ECO:0000259" key="5">
    <source>
        <dbReference type="Pfam" id="PF12850"/>
    </source>
</evidence>
<organism evidence="7 9">
    <name type="scientific">Vibrio fluvialis</name>
    <dbReference type="NCBI Taxonomy" id="676"/>
    <lineage>
        <taxon>Bacteria</taxon>
        <taxon>Pseudomonadati</taxon>
        <taxon>Pseudomonadota</taxon>
        <taxon>Gammaproteobacteria</taxon>
        <taxon>Vibrionales</taxon>
        <taxon>Vibrionaceae</taxon>
        <taxon>Vibrio</taxon>
    </lineage>
</organism>
<evidence type="ECO:0000313" key="6">
    <source>
        <dbReference type="EMBL" id="AMF94996.1"/>
    </source>
</evidence>
<reference evidence="8" key="1">
    <citation type="submission" date="2015-12" db="EMBL/GenBank/DDBJ databases">
        <title>FDA dAtabase for Regulatory Grade micrObial Sequences (FDA-ARGOS): Supporting development and validation of Infectious Disease Dx tests.</title>
        <authorList>
            <person name="Hoffmann M."/>
            <person name="Allard M."/>
            <person name="Evans P."/>
            <person name="Brown E."/>
            <person name="Tallon L.J."/>
            <person name="Sadzewicz L."/>
            <person name="Sengamalay N."/>
            <person name="Ott S."/>
            <person name="Godinez A."/>
            <person name="Nagaraj S."/>
            <person name="Vyas G."/>
            <person name="Aluvathingal J."/>
            <person name="Nadendla S."/>
            <person name="Geyer C."/>
            <person name="Sichtig H."/>
        </authorList>
    </citation>
    <scope>NUCLEOTIDE SEQUENCE [LARGE SCALE GENOMIC DNA]</scope>
    <source>
        <strain evidence="8">ATCC 33809</strain>
    </source>
</reference>
<dbReference type="EMBL" id="CP014035">
    <property type="protein sequence ID" value="AMF94996.1"/>
    <property type="molecule type" value="Genomic_DNA"/>
</dbReference>
<name>A0AAX2LSZ3_VIBFL</name>
<dbReference type="GeneID" id="29387326"/>
<dbReference type="PROSITE" id="PS01269">
    <property type="entry name" value="UPF0025"/>
    <property type="match status" value="1"/>
</dbReference>
<dbReference type="NCBIfam" id="TIGR00040">
    <property type="entry name" value="yfcE"/>
    <property type="match status" value="1"/>
</dbReference>
<evidence type="ECO:0000256" key="2">
    <source>
        <dbReference type="ARBA" id="ARBA00022723"/>
    </source>
</evidence>
<evidence type="ECO:0000313" key="9">
    <source>
        <dbReference type="Proteomes" id="UP000254626"/>
    </source>
</evidence>
<dbReference type="Proteomes" id="UP000057088">
    <property type="component" value="Chromosome 2"/>
</dbReference>
<dbReference type="InterPro" id="IPR029052">
    <property type="entry name" value="Metallo-depent_PP-like"/>
</dbReference>
<keyword evidence="3 7" id="KW-0378">Hydrolase</keyword>
<dbReference type="NCBIfam" id="NF006988">
    <property type="entry name" value="PRK09453.1"/>
    <property type="match status" value="1"/>
</dbReference>
<dbReference type="CDD" id="cd00841">
    <property type="entry name" value="MPP_YfcE"/>
    <property type="match status" value="1"/>
</dbReference>
<dbReference type="SUPFAM" id="SSF56300">
    <property type="entry name" value="Metallo-dependent phosphatases"/>
    <property type="match status" value="1"/>
</dbReference>
<comment type="cofactor">
    <cofactor evidence="4">
        <name>a divalent metal cation</name>
        <dbReference type="ChEBI" id="CHEBI:60240"/>
    </cofactor>
</comment>
<gene>
    <name evidence="7" type="primary">yfcE</name>
    <name evidence="6" type="ORF">AL536_16275</name>
    <name evidence="7" type="ORF">NCTC11327_02006</name>
</gene>
<evidence type="ECO:0000313" key="8">
    <source>
        <dbReference type="Proteomes" id="UP000057088"/>
    </source>
</evidence>
<dbReference type="GO" id="GO:0046872">
    <property type="term" value="F:metal ion binding"/>
    <property type="evidence" value="ECO:0007669"/>
    <property type="project" value="UniProtKB-KW"/>
</dbReference>